<evidence type="ECO:0000259" key="17">
    <source>
        <dbReference type="Pfam" id="PF02163"/>
    </source>
</evidence>
<protein>
    <recommendedName>
        <fullName evidence="14">Zinc metalloprotease</fullName>
    </recommendedName>
</protein>
<feature type="domain" description="Peptidase M50" evidence="17">
    <location>
        <begin position="151"/>
        <end position="202"/>
    </location>
</feature>
<dbReference type="InterPro" id="IPR008915">
    <property type="entry name" value="Peptidase_M50"/>
</dbReference>
<feature type="binding site" evidence="16">
    <location>
        <position position="72"/>
    </location>
    <ligand>
        <name>Zn(2+)</name>
        <dbReference type="ChEBI" id="CHEBI:29105"/>
        <note>catalytic</note>
    </ligand>
</feature>
<feature type="transmembrane region" description="Helical" evidence="14">
    <location>
        <begin position="113"/>
        <end position="138"/>
    </location>
</feature>
<evidence type="ECO:0000256" key="13">
    <source>
        <dbReference type="ARBA" id="ARBA00023136"/>
    </source>
</evidence>
<evidence type="ECO:0000256" key="12">
    <source>
        <dbReference type="ARBA" id="ARBA00023122"/>
    </source>
</evidence>
<dbReference type="InterPro" id="IPR016483">
    <property type="entry name" value="UCP006404_Pept_M50_CBS"/>
</dbReference>
<feature type="transmembrane region" description="Helical" evidence="14">
    <location>
        <begin position="158"/>
        <end position="181"/>
    </location>
</feature>
<dbReference type="CDD" id="cd06164">
    <property type="entry name" value="S2P-M50_SpoIVFB_CBS"/>
    <property type="match status" value="1"/>
</dbReference>
<feature type="binding site" evidence="16">
    <location>
        <position position="76"/>
    </location>
    <ligand>
        <name>Zn(2+)</name>
        <dbReference type="ChEBI" id="CHEBI:29105"/>
        <note>catalytic</note>
    </ligand>
</feature>
<comment type="similarity">
    <text evidence="2 14">Belongs to the peptidase M50B family.</text>
</comment>
<dbReference type="InterPro" id="IPR046342">
    <property type="entry name" value="CBS_dom_sf"/>
</dbReference>
<dbReference type="PIRSF" id="PIRSF006404">
    <property type="entry name" value="UCP006404_Pept_M50_CBS"/>
    <property type="match status" value="1"/>
</dbReference>
<keyword evidence="11 14" id="KW-0482">Metalloprotease</keyword>
<keyword evidence="13 14" id="KW-0472">Membrane</keyword>
<comment type="caution">
    <text evidence="18">The sequence shown here is derived from an EMBL/GenBank/DDBJ whole genome shotgun (WGS) entry which is preliminary data.</text>
</comment>
<feature type="domain" description="Peptidase M50" evidence="17">
    <location>
        <begin position="61"/>
        <end position="137"/>
    </location>
</feature>
<evidence type="ECO:0000256" key="15">
    <source>
        <dbReference type="PIRSR" id="PIRSR006404-1"/>
    </source>
</evidence>
<keyword evidence="12" id="KW-0129">CBS domain</keyword>
<keyword evidence="19" id="KW-1185">Reference proteome</keyword>
<dbReference type="RefSeq" id="WP_203942122.1">
    <property type="nucleotide sequence ID" value="NZ_BOOR01000003.1"/>
</dbReference>
<accession>A0A8J3UVY7</accession>
<evidence type="ECO:0000256" key="9">
    <source>
        <dbReference type="ARBA" id="ARBA00022833"/>
    </source>
</evidence>
<dbReference type="PANTHER" id="PTHR39188">
    <property type="entry name" value="MEMBRANE-ASSOCIATED ZINC METALLOPROTEASE M50B"/>
    <property type="match status" value="1"/>
</dbReference>
<keyword evidence="5 14" id="KW-0812">Transmembrane</keyword>
<feature type="active site" evidence="15">
    <location>
        <position position="73"/>
    </location>
</feature>
<keyword evidence="7" id="KW-0677">Repeat</keyword>
<dbReference type="GO" id="GO:0005886">
    <property type="term" value="C:plasma membrane"/>
    <property type="evidence" value="ECO:0007669"/>
    <property type="project" value="UniProtKB-SubCell"/>
</dbReference>
<feature type="binding site" evidence="16">
    <location>
        <position position="182"/>
    </location>
    <ligand>
        <name>Zn(2+)</name>
        <dbReference type="ChEBI" id="CHEBI:29105"/>
        <note>catalytic</note>
    </ligand>
</feature>
<feature type="transmembrane region" description="Helical" evidence="14">
    <location>
        <begin position="202"/>
        <end position="224"/>
    </location>
</feature>
<keyword evidence="9 14" id="KW-0862">Zinc</keyword>
<dbReference type="AlphaFoldDB" id="A0A8J3UVY7"/>
<evidence type="ECO:0000256" key="6">
    <source>
        <dbReference type="ARBA" id="ARBA00022723"/>
    </source>
</evidence>
<keyword evidence="6 14" id="KW-0479">Metal-binding</keyword>
<name>A0A8J3UVY7_9ACTN</name>
<evidence type="ECO:0000256" key="4">
    <source>
        <dbReference type="ARBA" id="ARBA00022670"/>
    </source>
</evidence>
<evidence type="ECO:0000313" key="18">
    <source>
        <dbReference type="EMBL" id="GII51791.1"/>
    </source>
</evidence>
<evidence type="ECO:0000256" key="5">
    <source>
        <dbReference type="ARBA" id="ARBA00022692"/>
    </source>
</evidence>
<dbReference type="GO" id="GO:0006508">
    <property type="term" value="P:proteolysis"/>
    <property type="evidence" value="ECO:0007669"/>
    <property type="project" value="UniProtKB-KW"/>
</dbReference>
<dbReference type="PANTHER" id="PTHR39188:SF3">
    <property type="entry name" value="STAGE IV SPORULATION PROTEIN FB"/>
    <property type="match status" value="1"/>
</dbReference>
<evidence type="ECO:0000256" key="16">
    <source>
        <dbReference type="PIRSR" id="PIRSR006404-2"/>
    </source>
</evidence>
<evidence type="ECO:0000313" key="19">
    <source>
        <dbReference type="Proteomes" id="UP000605992"/>
    </source>
</evidence>
<proteinExistence type="inferred from homology"/>
<gene>
    <name evidence="18" type="ORF">Pth03_01800</name>
</gene>
<comment type="subcellular location">
    <subcellularLocation>
        <location evidence="1 14">Cell membrane</location>
        <topology evidence="1 14">Multi-pass membrane protein</topology>
    </subcellularLocation>
</comment>
<evidence type="ECO:0000256" key="2">
    <source>
        <dbReference type="ARBA" id="ARBA00007931"/>
    </source>
</evidence>
<comment type="cofactor">
    <cofactor evidence="14 16">
        <name>Zn(2+)</name>
        <dbReference type="ChEBI" id="CHEBI:29105"/>
    </cofactor>
    <text evidence="14 16">Binds 1 zinc ion per subunit.</text>
</comment>
<feature type="transmembrane region" description="Helical" evidence="14">
    <location>
        <begin position="17"/>
        <end position="36"/>
    </location>
</feature>
<reference evidence="18" key="1">
    <citation type="submission" date="2021-01" db="EMBL/GenBank/DDBJ databases">
        <title>Whole genome shotgun sequence of Planotetraspora thailandica NBRC 104271.</title>
        <authorList>
            <person name="Komaki H."/>
            <person name="Tamura T."/>
        </authorList>
    </citation>
    <scope>NUCLEOTIDE SEQUENCE</scope>
    <source>
        <strain evidence="18">NBRC 104271</strain>
    </source>
</reference>
<keyword evidence="4 14" id="KW-0645">Protease</keyword>
<dbReference type="GO" id="GO:0008237">
    <property type="term" value="F:metallopeptidase activity"/>
    <property type="evidence" value="ECO:0007669"/>
    <property type="project" value="UniProtKB-UniRule"/>
</dbReference>
<evidence type="ECO:0000256" key="14">
    <source>
        <dbReference type="PIRNR" id="PIRNR006404"/>
    </source>
</evidence>
<evidence type="ECO:0000256" key="11">
    <source>
        <dbReference type="ARBA" id="ARBA00023049"/>
    </source>
</evidence>
<evidence type="ECO:0000256" key="1">
    <source>
        <dbReference type="ARBA" id="ARBA00004651"/>
    </source>
</evidence>
<feature type="transmembrane region" description="Helical" evidence="14">
    <location>
        <begin position="48"/>
        <end position="71"/>
    </location>
</feature>
<dbReference type="Proteomes" id="UP000605992">
    <property type="component" value="Unassembled WGS sequence"/>
</dbReference>
<dbReference type="GO" id="GO:0046872">
    <property type="term" value="F:metal ion binding"/>
    <property type="evidence" value="ECO:0007669"/>
    <property type="project" value="UniProtKB-UniRule"/>
</dbReference>
<evidence type="ECO:0000256" key="7">
    <source>
        <dbReference type="ARBA" id="ARBA00022737"/>
    </source>
</evidence>
<sequence length="389" mass="40973">MSTPANQSPGLRIGSPFGIPVYISPTWLIVAAFIAFQFKNVFAASLPGYGDAGAILVALIFAVLLYASVLLHELAHCVVAKHYGLPVRRIVLYMLGGVSEIEREPETAGREFNVALAGPALSLGLAVIGYAVSAALFVEGSINPLHMAANPPIGLIPVLIWQLWLSNLIVGIFNLLPGLPLDGGRLLRAGVWKATKDPGRGTLAAAWGGRTVAVVIVGLALLPYVAAGQLPDDFSWLWSVVLAAFIWLGASQSLRVARVRAKLPQLRARTLARRALPVTAEVPLSEALRRAGAAGAGAIVVVDHEGRPVAIANESAINATPEHRRPWVNVGSVARSLEPSIVLGADLEGESLLDAMRGSPAAEYLLVERGGEVFGVLVTSDVNRVFSGV</sequence>
<dbReference type="SUPFAM" id="SSF54631">
    <property type="entry name" value="CBS-domain pair"/>
    <property type="match status" value="1"/>
</dbReference>
<organism evidence="18 19">
    <name type="scientific">Planotetraspora thailandica</name>
    <dbReference type="NCBI Taxonomy" id="487172"/>
    <lineage>
        <taxon>Bacteria</taxon>
        <taxon>Bacillati</taxon>
        <taxon>Actinomycetota</taxon>
        <taxon>Actinomycetes</taxon>
        <taxon>Streptosporangiales</taxon>
        <taxon>Streptosporangiaceae</taxon>
        <taxon>Planotetraspora</taxon>
    </lineage>
</organism>
<evidence type="ECO:0000256" key="10">
    <source>
        <dbReference type="ARBA" id="ARBA00022989"/>
    </source>
</evidence>
<dbReference type="Pfam" id="PF02163">
    <property type="entry name" value="Peptidase_M50"/>
    <property type="match status" value="2"/>
</dbReference>
<keyword evidence="3 14" id="KW-1003">Cell membrane</keyword>
<keyword evidence="10 14" id="KW-1133">Transmembrane helix</keyword>
<evidence type="ECO:0000256" key="3">
    <source>
        <dbReference type="ARBA" id="ARBA00022475"/>
    </source>
</evidence>
<keyword evidence="8 14" id="KW-0378">Hydrolase</keyword>
<dbReference type="EMBL" id="BOOR01000003">
    <property type="protein sequence ID" value="GII51791.1"/>
    <property type="molecule type" value="Genomic_DNA"/>
</dbReference>
<evidence type="ECO:0000256" key="8">
    <source>
        <dbReference type="ARBA" id="ARBA00022801"/>
    </source>
</evidence>
<feature type="transmembrane region" description="Helical" evidence="14">
    <location>
        <begin position="236"/>
        <end position="257"/>
    </location>
</feature>